<sequence>MNSNVTLHRDFVISEIDDRLYGAFLEHMGRAIYQGIYQPDHADADENGFRRDVLELVKELAPPIVRYPGGNFVSAYNWEDGIGPQEERPVRLDLAWHSRESNQVGIHEFADWCELAGIDMMLAINLGSRGIDAARNYLEYVNHPGGSAWSNLRIKNGRQQPWNVRMWCLGNEMDGPWQVGHKSADEYGHLANETGKALKAYDSDLELVACGSSNPDMASYPEWEAAVLDHCYETVDYISLHMYFTNHADNLGEYLALNERLDRYIGSIAGVIDYIKAKKRSRKDVHICFDEWNVWYHSVEQDKQVLQGRDWPFAPPILEDLYNVEDALLIGCVINTFIRRSDRVRIACIAQLVNVIAPIMTSDDGEAWRQTIFYPLYFASRFGRGKALQLAVDSPTYPAGELGDVACLDVAAVHDEPQGVISLFMVNRHQHDSLDLDVALEGFSDCRILDHQTLDHSDMKATNTEAQPTHIRPSAGAGLAIAGTTSADKLQGRLPPLSYHMVRVQACADG</sequence>
<evidence type="ECO:0000256" key="3">
    <source>
        <dbReference type="ARBA" id="ARBA00011165"/>
    </source>
</evidence>
<dbReference type="RefSeq" id="WP_141321205.1">
    <property type="nucleotide sequence ID" value="NZ_BJOC01000036.1"/>
</dbReference>
<dbReference type="Pfam" id="PF22848">
    <property type="entry name" value="ASD1_dom"/>
    <property type="match status" value="1"/>
</dbReference>
<keyword evidence="7" id="KW-0326">Glycosidase</keyword>
<dbReference type="PANTHER" id="PTHR43576">
    <property type="entry name" value="ALPHA-L-ARABINOFURANOSIDASE C-RELATED"/>
    <property type="match status" value="1"/>
</dbReference>
<dbReference type="EMBL" id="BJOC01000036">
    <property type="protein sequence ID" value="GED23484.1"/>
    <property type="molecule type" value="Genomic_DNA"/>
</dbReference>
<evidence type="ECO:0000256" key="5">
    <source>
        <dbReference type="ARBA" id="ARBA00022801"/>
    </source>
</evidence>
<dbReference type="PANTHER" id="PTHR43576:SF3">
    <property type="entry name" value="ALPHA-L-ARABINOFURANOSIDASE C"/>
    <property type="match status" value="1"/>
</dbReference>
<comment type="similarity">
    <text evidence="2">Belongs to the glycosyl hydrolase 51 family.</text>
</comment>
<keyword evidence="5" id="KW-0378">Hydrolase</keyword>
<proteinExistence type="inferred from homology"/>
<evidence type="ECO:0000313" key="9">
    <source>
        <dbReference type="EMBL" id="GED23484.1"/>
    </source>
</evidence>
<organism evidence="9 10">
    <name type="scientific">Halomonas halmophila</name>
    <dbReference type="NCBI Taxonomy" id="252"/>
    <lineage>
        <taxon>Bacteria</taxon>
        <taxon>Pseudomonadati</taxon>
        <taxon>Pseudomonadota</taxon>
        <taxon>Gammaproteobacteria</taxon>
        <taxon>Oceanospirillales</taxon>
        <taxon>Halomonadaceae</taxon>
        <taxon>Halomonas</taxon>
    </lineage>
</organism>
<dbReference type="GO" id="GO:0000272">
    <property type="term" value="P:polysaccharide catabolic process"/>
    <property type="evidence" value="ECO:0007669"/>
    <property type="project" value="TreeGrafter"/>
</dbReference>
<name>A0A4Y4F6K1_9GAMM</name>
<evidence type="ECO:0000256" key="2">
    <source>
        <dbReference type="ARBA" id="ARBA00007186"/>
    </source>
</evidence>
<comment type="subunit">
    <text evidence="3">Homohexamer; trimer of dimers.</text>
</comment>
<dbReference type="InterPro" id="IPR013780">
    <property type="entry name" value="Glyco_hydro_b"/>
</dbReference>
<evidence type="ECO:0000256" key="4">
    <source>
        <dbReference type="ARBA" id="ARBA00012670"/>
    </source>
</evidence>
<accession>A0A4Y4F6K1</accession>
<dbReference type="Gene3D" id="3.20.20.80">
    <property type="entry name" value="Glycosidases"/>
    <property type="match status" value="1"/>
</dbReference>
<evidence type="ECO:0000256" key="7">
    <source>
        <dbReference type="ARBA" id="ARBA00023295"/>
    </source>
</evidence>
<dbReference type="Proteomes" id="UP000319812">
    <property type="component" value="Unassembled WGS sequence"/>
</dbReference>
<protein>
    <recommendedName>
        <fullName evidence="4">non-reducing end alpha-L-arabinofuranosidase</fullName>
        <ecNumber evidence="4">3.2.1.55</ecNumber>
    </recommendedName>
</protein>
<dbReference type="SUPFAM" id="SSF51445">
    <property type="entry name" value="(Trans)glycosidases"/>
    <property type="match status" value="1"/>
</dbReference>
<comment type="caution">
    <text evidence="9">The sequence shown here is derived from an EMBL/GenBank/DDBJ whole genome shotgun (WGS) entry which is preliminary data.</text>
</comment>
<gene>
    <name evidence="9" type="ORF">HHA01_24610</name>
</gene>
<dbReference type="AlphaFoldDB" id="A0A4Y4F6K1"/>
<dbReference type="SUPFAM" id="SSF51011">
    <property type="entry name" value="Glycosyl hydrolase domain"/>
    <property type="match status" value="1"/>
</dbReference>
<dbReference type="GO" id="GO:0046556">
    <property type="term" value="F:alpha-L-arabinofuranosidase activity"/>
    <property type="evidence" value="ECO:0007669"/>
    <property type="project" value="UniProtKB-EC"/>
</dbReference>
<dbReference type="SMART" id="SM00813">
    <property type="entry name" value="Alpha-L-AF_C"/>
    <property type="match status" value="1"/>
</dbReference>
<evidence type="ECO:0000259" key="8">
    <source>
        <dbReference type="SMART" id="SM00813"/>
    </source>
</evidence>
<dbReference type="OrthoDB" id="9758333at2"/>
<dbReference type="EC" id="3.2.1.55" evidence="4"/>
<comment type="catalytic activity">
    <reaction evidence="1">
        <text>Hydrolysis of terminal non-reducing alpha-L-arabinofuranoside residues in alpha-L-arabinosides.</text>
        <dbReference type="EC" id="3.2.1.55"/>
    </reaction>
</comment>
<dbReference type="GO" id="GO:0046373">
    <property type="term" value="P:L-arabinose metabolic process"/>
    <property type="evidence" value="ECO:0007669"/>
    <property type="project" value="InterPro"/>
</dbReference>
<dbReference type="InterPro" id="IPR055235">
    <property type="entry name" value="ASD1_cat"/>
</dbReference>
<evidence type="ECO:0000256" key="1">
    <source>
        <dbReference type="ARBA" id="ARBA00001462"/>
    </source>
</evidence>
<evidence type="ECO:0000313" key="10">
    <source>
        <dbReference type="Proteomes" id="UP000319812"/>
    </source>
</evidence>
<dbReference type="Pfam" id="PF06964">
    <property type="entry name" value="Alpha-L-AF_C"/>
    <property type="match status" value="1"/>
</dbReference>
<dbReference type="InterPro" id="IPR017853">
    <property type="entry name" value="GH"/>
</dbReference>
<dbReference type="Gene3D" id="2.60.40.1180">
    <property type="entry name" value="Golgi alpha-mannosidase II"/>
    <property type="match status" value="1"/>
</dbReference>
<evidence type="ECO:0000256" key="6">
    <source>
        <dbReference type="ARBA" id="ARBA00023277"/>
    </source>
</evidence>
<reference evidence="9 10" key="1">
    <citation type="submission" date="2019-06" db="EMBL/GenBank/DDBJ databases">
        <title>Whole genome shotgun sequence of Halomonas halmophila NBRC 15537.</title>
        <authorList>
            <person name="Hosoyama A."/>
            <person name="Uohara A."/>
            <person name="Ohji S."/>
            <person name="Ichikawa N."/>
        </authorList>
    </citation>
    <scope>NUCLEOTIDE SEQUENCE [LARGE SCALE GENOMIC DNA]</scope>
    <source>
        <strain evidence="9 10">NBRC 15537</strain>
    </source>
</reference>
<feature type="domain" description="Alpha-L-arabinofuranosidase C-terminal" evidence="8">
    <location>
        <begin position="290"/>
        <end position="498"/>
    </location>
</feature>
<keyword evidence="6" id="KW-0119">Carbohydrate metabolism</keyword>
<dbReference type="InterPro" id="IPR010720">
    <property type="entry name" value="Alpha-L-AF_C"/>
</dbReference>
<keyword evidence="10" id="KW-1185">Reference proteome</keyword>